<evidence type="ECO:0000256" key="4">
    <source>
        <dbReference type="ARBA" id="ARBA00023242"/>
    </source>
</evidence>
<gene>
    <name evidence="7" type="ORF">BATDEDRAFT_25011</name>
</gene>
<dbReference type="PANTHER" id="PTHR33572:SF18">
    <property type="entry name" value="SPORE DEVELOPMENT REGULATOR VOSA"/>
    <property type="match status" value="1"/>
</dbReference>
<comment type="subcellular location">
    <subcellularLocation>
        <location evidence="1">Nucleus</location>
    </subcellularLocation>
</comment>
<evidence type="ECO:0000313" key="8">
    <source>
        <dbReference type="Proteomes" id="UP000007241"/>
    </source>
</evidence>
<keyword evidence="2" id="KW-0805">Transcription regulation</keyword>
<dbReference type="PROSITE" id="PS51821">
    <property type="entry name" value="VELVET"/>
    <property type="match status" value="1"/>
</dbReference>
<evidence type="ECO:0000256" key="5">
    <source>
        <dbReference type="SAM" id="MobiDB-lite"/>
    </source>
</evidence>
<dbReference type="Pfam" id="PF11754">
    <property type="entry name" value="Velvet"/>
    <property type="match status" value="1"/>
</dbReference>
<dbReference type="PANTHER" id="PTHR33572">
    <property type="entry name" value="SPORE DEVELOPMENT REGULATOR VOSA"/>
    <property type="match status" value="1"/>
</dbReference>
<dbReference type="InterPro" id="IPR038491">
    <property type="entry name" value="Velvet_dom_sf"/>
</dbReference>
<dbReference type="GeneID" id="18238657"/>
<feature type="compositionally biased region" description="Low complexity" evidence="5">
    <location>
        <begin position="7"/>
        <end position="19"/>
    </location>
</feature>
<reference evidence="7 8" key="1">
    <citation type="submission" date="2009-12" db="EMBL/GenBank/DDBJ databases">
        <title>The draft genome of Batrachochytrium dendrobatidis.</title>
        <authorList>
            <consortium name="US DOE Joint Genome Institute (JGI-PGF)"/>
            <person name="Kuo A."/>
            <person name="Salamov A."/>
            <person name="Schmutz J."/>
            <person name="Lucas S."/>
            <person name="Pitluck S."/>
            <person name="Rosenblum E."/>
            <person name="Stajich J."/>
            <person name="Eisen M."/>
            <person name="Grigoriev I.V."/>
        </authorList>
    </citation>
    <scope>NUCLEOTIDE SEQUENCE [LARGE SCALE GENOMIC DNA]</scope>
    <source>
        <strain evidence="8">JAM81 / FGSC 10211</strain>
    </source>
</reference>
<dbReference type="HOGENOM" id="CLU_705933_0_0_1"/>
<dbReference type="InterPro" id="IPR021740">
    <property type="entry name" value="Velvet"/>
</dbReference>
<accession>F4P3F5</accession>
<dbReference type="Gene3D" id="2.60.40.3960">
    <property type="entry name" value="Velvet domain"/>
    <property type="match status" value="1"/>
</dbReference>
<organism evidence="7 8">
    <name type="scientific">Batrachochytrium dendrobatidis (strain JAM81 / FGSC 10211)</name>
    <name type="common">Frog chytrid fungus</name>
    <dbReference type="NCBI Taxonomy" id="684364"/>
    <lineage>
        <taxon>Eukaryota</taxon>
        <taxon>Fungi</taxon>
        <taxon>Fungi incertae sedis</taxon>
        <taxon>Chytridiomycota</taxon>
        <taxon>Chytridiomycota incertae sedis</taxon>
        <taxon>Chytridiomycetes</taxon>
        <taxon>Rhizophydiales</taxon>
        <taxon>Rhizophydiales incertae sedis</taxon>
        <taxon>Batrachochytrium</taxon>
    </lineage>
</organism>
<evidence type="ECO:0000256" key="1">
    <source>
        <dbReference type="ARBA" id="ARBA00004123"/>
    </source>
</evidence>
<proteinExistence type="predicted"/>
<keyword evidence="8" id="KW-1185">Reference proteome</keyword>
<dbReference type="EMBL" id="GL882884">
    <property type="protein sequence ID" value="EGF80181.1"/>
    <property type="molecule type" value="Genomic_DNA"/>
</dbReference>
<feature type="region of interest" description="Disordered" evidence="5">
    <location>
        <begin position="1"/>
        <end position="21"/>
    </location>
</feature>
<feature type="domain" description="Velvet" evidence="6">
    <location>
        <begin position="64"/>
        <end position="386"/>
    </location>
</feature>
<dbReference type="Proteomes" id="UP000007241">
    <property type="component" value="Unassembled WGS sequence"/>
</dbReference>
<name>F4P3F5_BATDJ</name>
<dbReference type="STRING" id="684364.F4P3F5"/>
<dbReference type="InterPro" id="IPR037525">
    <property type="entry name" value="Velvet_dom"/>
</dbReference>
<evidence type="ECO:0000313" key="7">
    <source>
        <dbReference type="EMBL" id="EGF80181.1"/>
    </source>
</evidence>
<dbReference type="AlphaFoldDB" id="F4P3F5"/>
<evidence type="ECO:0000256" key="3">
    <source>
        <dbReference type="ARBA" id="ARBA00023163"/>
    </source>
</evidence>
<dbReference type="RefSeq" id="XP_006678987.1">
    <property type="nucleotide sequence ID" value="XM_006678924.1"/>
</dbReference>
<dbReference type="GO" id="GO:0005992">
    <property type="term" value="P:trehalose biosynthetic process"/>
    <property type="evidence" value="ECO:0000318"/>
    <property type="project" value="GO_Central"/>
</dbReference>
<protein>
    <recommendedName>
        <fullName evidence="6">Velvet domain-containing protein</fullName>
    </recommendedName>
</protein>
<evidence type="ECO:0000259" key="6">
    <source>
        <dbReference type="PROSITE" id="PS51821"/>
    </source>
</evidence>
<dbReference type="GO" id="GO:0030435">
    <property type="term" value="P:sporulation resulting in formation of a cellular spore"/>
    <property type="evidence" value="ECO:0000318"/>
    <property type="project" value="GO_Central"/>
</dbReference>
<keyword evidence="3" id="KW-0804">Transcription</keyword>
<dbReference type="OrthoDB" id="2137542at2759"/>
<keyword evidence="4" id="KW-0539">Nucleus</keyword>
<dbReference type="GO" id="GO:0005634">
    <property type="term" value="C:nucleus"/>
    <property type="evidence" value="ECO:0000318"/>
    <property type="project" value="GO_Central"/>
</dbReference>
<evidence type="ECO:0000256" key="2">
    <source>
        <dbReference type="ARBA" id="ARBA00023015"/>
    </source>
</evidence>
<dbReference type="InParanoid" id="F4P3F5"/>
<sequence length="391" mass="43425">MSECTNSHSAQQQQQHSQQNLVAEAGTKEHPIRNNFEKDFVILHTSPPSTVGNVYDAHYYRSNGIDQEYHAQVIQQPAYTRCSGLSNNGAITCPIEPCISVQLHGVAMSGSSENQTDVGIPDIDCLIAQAYLTCSNGTSDLNYYSRTMARTYSTAMDHSKLQNDDEFKSFIQNTSVTVANNARTPLIHSDATQRVTCQDEADQAHLGFYSQDVDHHTSPHSPPCIVDDTTYLPDTDYPQSQVPVDFASHTTPPNTIQSISDKSEWRDITSHVLVNRSVQAQIPTLCGNQTAAADIATDLDNNRGVFFFFPDLGIRIPGKFKIRIIISKIQLDESQRDEPISAKNIVLAEVVTNAFISHSPNSWTGHHAPTQLSKHFSRQGVRIPLFKTRRN</sequence>